<dbReference type="PANTHER" id="PTHR37804">
    <property type="entry name" value="CDAA REGULATORY PROTEIN CDAR"/>
    <property type="match status" value="1"/>
</dbReference>
<dbReference type="EMBL" id="CP068439">
    <property type="protein sequence ID" value="QQX76671.1"/>
    <property type="molecule type" value="Genomic_DNA"/>
</dbReference>
<dbReference type="RefSeq" id="WP_202336469.1">
    <property type="nucleotide sequence ID" value="NZ_CP068439.1"/>
</dbReference>
<sequence>MAKGFMKSSKNLKVKRFFFFLFVAAIFWILTKFSREFTTSMVAKIQYENIPETTALADKNLRNITFDLTANGFEILFYKFKKPTIDIQVSKFYDKEKDHFIITKNELTRMVSSNFNRNLAIKNISVEALKVALDPIVLKKVRVLPKSKITFKDGFKPIDSLKIKPDSVIISGPAGSLKNINAIPTEMISLENIEKDISKTVKLYDNNTAIVSVKPNKVLVSLRVAEFSQGSFTLPVEVINLPPDLEIKLVPASVTVTYDVSVNDFSEISKENFRVICDYSKRNKTENFMLPTLDKMPPNIRNVVFEPKKIDFFIFK</sequence>
<reference evidence="1 2" key="1">
    <citation type="submission" date="2021-01" db="EMBL/GenBank/DDBJ databases">
        <title>Aequorivita sp. strain KX20305, a bacterium isolated from the sediment collected at a cold seep field in South China Sea.</title>
        <authorList>
            <person name="Zhang H."/>
            <person name="Li C."/>
        </authorList>
    </citation>
    <scope>NUCLEOTIDE SEQUENCE [LARGE SCALE GENOMIC DNA]</scope>
    <source>
        <strain evidence="1 2">KX20305</strain>
    </source>
</reference>
<proteinExistence type="predicted"/>
<dbReference type="Gene3D" id="2.170.120.30">
    <property type="match status" value="1"/>
</dbReference>
<dbReference type="Proteomes" id="UP000629420">
    <property type="component" value="Chromosome"/>
</dbReference>
<keyword evidence="2" id="KW-1185">Reference proteome</keyword>
<name>A0ABX7DR96_9FLAO</name>
<dbReference type="Pfam" id="PF07949">
    <property type="entry name" value="YbbR"/>
    <property type="match status" value="1"/>
</dbReference>
<evidence type="ECO:0000313" key="2">
    <source>
        <dbReference type="Proteomes" id="UP000629420"/>
    </source>
</evidence>
<dbReference type="InterPro" id="IPR012505">
    <property type="entry name" value="YbbR"/>
</dbReference>
<dbReference type="Gene3D" id="2.170.120.40">
    <property type="entry name" value="YbbR-like domain"/>
    <property type="match status" value="1"/>
</dbReference>
<dbReference type="InterPro" id="IPR053154">
    <property type="entry name" value="c-di-AMP_regulator"/>
</dbReference>
<dbReference type="PANTHER" id="PTHR37804:SF1">
    <property type="entry name" value="CDAA REGULATORY PROTEIN CDAR"/>
    <property type="match status" value="1"/>
</dbReference>
<accession>A0ABX7DR96</accession>
<evidence type="ECO:0000313" key="1">
    <source>
        <dbReference type="EMBL" id="QQX76671.1"/>
    </source>
</evidence>
<protein>
    <submittedName>
        <fullName evidence="1">YbbR-like domain-containing protein</fullName>
    </submittedName>
</protein>
<organism evidence="1 2">
    <name type="scientific">Aequorivita iocasae</name>
    <dbReference type="NCBI Taxonomy" id="2803865"/>
    <lineage>
        <taxon>Bacteria</taxon>
        <taxon>Pseudomonadati</taxon>
        <taxon>Bacteroidota</taxon>
        <taxon>Flavobacteriia</taxon>
        <taxon>Flavobacteriales</taxon>
        <taxon>Flavobacteriaceae</taxon>
        <taxon>Aequorivita</taxon>
    </lineage>
</organism>
<gene>
    <name evidence="1" type="ORF">JK629_15320</name>
</gene>